<keyword evidence="2" id="KW-1185">Reference proteome</keyword>
<dbReference type="AlphaFoldDB" id="A0A183U423"/>
<sequence>MSHFSCATMPLASMMGPDAAPRKDAPLRQSAFDRGSDVQRPSFANYYRYEADEAIELRWITGRAKNVKVELLSKTDACLRHHNAHFQQCRSFHSTSEEDAQRLPSLAISEQSRVFMMALNGATSTAPHLRRIRRLD</sequence>
<evidence type="ECO:0000313" key="3">
    <source>
        <dbReference type="WBParaSite" id="TCNE_0000324301-mRNA-1"/>
    </source>
</evidence>
<name>A0A183U423_TOXCA</name>
<evidence type="ECO:0000313" key="2">
    <source>
        <dbReference type="Proteomes" id="UP000050794"/>
    </source>
</evidence>
<reference evidence="1 2" key="2">
    <citation type="submission" date="2018-11" db="EMBL/GenBank/DDBJ databases">
        <authorList>
            <consortium name="Pathogen Informatics"/>
        </authorList>
    </citation>
    <scope>NUCLEOTIDE SEQUENCE [LARGE SCALE GENOMIC DNA]</scope>
</reference>
<reference evidence="3" key="1">
    <citation type="submission" date="2016-06" db="UniProtKB">
        <authorList>
            <consortium name="WormBaseParasite"/>
        </authorList>
    </citation>
    <scope>IDENTIFICATION</scope>
</reference>
<organism evidence="2 3">
    <name type="scientific">Toxocara canis</name>
    <name type="common">Canine roundworm</name>
    <dbReference type="NCBI Taxonomy" id="6265"/>
    <lineage>
        <taxon>Eukaryota</taxon>
        <taxon>Metazoa</taxon>
        <taxon>Ecdysozoa</taxon>
        <taxon>Nematoda</taxon>
        <taxon>Chromadorea</taxon>
        <taxon>Rhabditida</taxon>
        <taxon>Spirurina</taxon>
        <taxon>Ascaridomorpha</taxon>
        <taxon>Ascaridoidea</taxon>
        <taxon>Toxocaridae</taxon>
        <taxon>Toxocara</taxon>
    </lineage>
</organism>
<dbReference type="EMBL" id="UYWY01003961">
    <property type="protein sequence ID" value="VDM28960.1"/>
    <property type="molecule type" value="Genomic_DNA"/>
</dbReference>
<evidence type="ECO:0000313" key="1">
    <source>
        <dbReference type="EMBL" id="VDM28960.1"/>
    </source>
</evidence>
<dbReference type="WBParaSite" id="TCNE_0000324301-mRNA-1">
    <property type="protein sequence ID" value="TCNE_0000324301-mRNA-1"/>
    <property type="gene ID" value="TCNE_0000324301"/>
</dbReference>
<dbReference type="Proteomes" id="UP000050794">
    <property type="component" value="Unassembled WGS sequence"/>
</dbReference>
<accession>A0A183U423</accession>
<gene>
    <name evidence="1" type="ORF">TCNE_LOCUS3243</name>
</gene>
<proteinExistence type="predicted"/>
<protein>
    <submittedName>
        <fullName evidence="1 3">Uncharacterized protein</fullName>
    </submittedName>
</protein>